<feature type="domain" description="PASTA" evidence="3">
    <location>
        <begin position="83"/>
        <end position="147"/>
    </location>
</feature>
<dbReference type="EMBL" id="JAIBOA010000016">
    <property type="protein sequence ID" value="MBW8485446.1"/>
    <property type="molecule type" value="Genomic_DNA"/>
</dbReference>
<proteinExistence type="predicted"/>
<dbReference type="InterPro" id="IPR005543">
    <property type="entry name" value="PASTA_dom"/>
</dbReference>
<keyword evidence="2" id="KW-0812">Transmembrane</keyword>
<feature type="domain" description="PASTA" evidence="3">
    <location>
        <begin position="154"/>
        <end position="214"/>
    </location>
</feature>
<feature type="region of interest" description="Disordered" evidence="1">
    <location>
        <begin position="1"/>
        <end position="29"/>
    </location>
</feature>
<evidence type="ECO:0000256" key="2">
    <source>
        <dbReference type="SAM" id="Phobius"/>
    </source>
</evidence>
<dbReference type="SUPFAM" id="SSF54184">
    <property type="entry name" value="Penicillin-binding protein 2x (pbp-2x), c-terminal domain"/>
    <property type="match status" value="1"/>
</dbReference>
<evidence type="ECO:0000313" key="4">
    <source>
        <dbReference type="EMBL" id="MBW8485446.1"/>
    </source>
</evidence>
<dbReference type="RefSeq" id="WP_220168674.1">
    <property type="nucleotide sequence ID" value="NZ_JAIBOA010000016.1"/>
</dbReference>
<keyword evidence="2" id="KW-1133">Transmembrane helix</keyword>
<keyword evidence="2" id="KW-0472">Membrane</keyword>
<feature type="transmembrane region" description="Helical" evidence="2">
    <location>
        <begin position="32"/>
        <end position="53"/>
    </location>
</feature>
<dbReference type="CDD" id="cd06577">
    <property type="entry name" value="PASTA_pknB"/>
    <property type="match status" value="2"/>
</dbReference>
<evidence type="ECO:0000256" key="1">
    <source>
        <dbReference type="SAM" id="MobiDB-lite"/>
    </source>
</evidence>
<gene>
    <name evidence="4" type="ORF">K1Y72_23910</name>
</gene>
<dbReference type="PROSITE" id="PS51178">
    <property type="entry name" value="PASTA"/>
    <property type="match status" value="2"/>
</dbReference>
<reference evidence="4 5" key="1">
    <citation type="submission" date="2021-07" db="EMBL/GenBank/DDBJ databases">
        <title>Actinomadura sp. PM05-2 isolated from lichen.</title>
        <authorList>
            <person name="Somphong A."/>
            <person name="Phongsopitanun W."/>
            <person name="Tanasupawat S."/>
            <person name="Peongsungnone V."/>
        </authorList>
    </citation>
    <scope>NUCLEOTIDE SEQUENCE [LARGE SCALE GENOMIC DNA]</scope>
    <source>
        <strain evidence="4 5">PM05-2</strain>
    </source>
</reference>
<name>A0ABS7FYR6_9ACTN</name>
<dbReference type="SMART" id="SM00740">
    <property type="entry name" value="PASTA"/>
    <property type="match status" value="2"/>
</dbReference>
<evidence type="ECO:0000313" key="5">
    <source>
        <dbReference type="Proteomes" id="UP000774570"/>
    </source>
</evidence>
<dbReference type="Pfam" id="PF03793">
    <property type="entry name" value="PASTA"/>
    <property type="match status" value="2"/>
</dbReference>
<sequence length="215" mass="20630">MPADLPQAPDREPAPRPPEPGSGGPEMSRRTMLLLGGVCSVAVLGVLGLTLLVGGAHARGGHGGGLETLDASAQAAPAGTAGGPVTVPPVAGHGSMTAVARLAARRIPLGALIRVPSSRPAGTVVRSYPAGGSRVAPGLPVTLYVSGGQGGSVTGTRVVVPFFGGRTAEQARATAAGLGLGVRAPAGGGTVTGQAPAPGTVAQRGSVITLTLGGG</sequence>
<accession>A0ABS7FYR6</accession>
<comment type="caution">
    <text evidence="4">The sequence shown here is derived from an EMBL/GenBank/DDBJ whole genome shotgun (WGS) entry which is preliminary data.</text>
</comment>
<evidence type="ECO:0000259" key="3">
    <source>
        <dbReference type="PROSITE" id="PS51178"/>
    </source>
</evidence>
<dbReference type="Proteomes" id="UP000774570">
    <property type="component" value="Unassembled WGS sequence"/>
</dbReference>
<keyword evidence="5" id="KW-1185">Reference proteome</keyword>
<dbReference type="Gene3D" id="3.30.10.20">
    <property type="match status" value="2"/>
</dbReference>
<organism evidence="4 5">
    <name type="scientific">Actinomadura parmotrematis</name>
    <dbReference type="NCBI Taxonomy" id="2864039"/>
    <lineage>
        <taxon>Bacteria</taxon>
        <taxon>Bacillati</taxon>
        <taxon>Actinomycetota</taxon>
        <taxon>Actinomycetes</taxon>
        <taxon>Streptosporangiales</taxon>
        <taxon>Thermomonosporaceae</taxon>
        <taxon>Actinomadura</taxon>
    </lineage>
</organism>
<protein>
    <submittedName>
        <fullName evidence="4">PASTA domain-containing protein</fullName>
    </submittedName>
</protein>